<comment type="caution">
    <text evidence="2">The sequence shown here is derived from an EMBL/GenBank/DDBJ whole genome shotgun (WGS) entry which is preliminary data.</text>
</comment>
<reference evidence="2" key="1">
    <citation type="journal article" date="2024" name="Gigascience">
        <title>Chromosome-level genome of the poultry shaft louse Menopon gallinae provides insight into the host-switching and adaptive evolution of parasitic lice.</title>
        <authorList>
            <person name="Xu Y."/>
            <person name="Ma L."/>
            <person name="Liu S."/>
            <person name="Liang Y."/>
            <person name="Liu Q."/>
            <person name="He Z."/>
            <person name="Tian L."/>
            <person name="Duan Y."/>
            <person name="Cai W."/>
            <person name="Li H."/>
            <person name="Song F."/>
        </authorList>
    </citation>
    <scope>NUCLEOTIDE SEQUENCE</scope>
    <source>
        <strain evidence="2">Cailab_2023a</strain>
    </source>
</reference>
<gene>
    <name evidence="2" type="ORF">PYX00_008076</name>
</gene>
<dbReference type="AlphaFoldDB" id="A0AAW2HM13"/>
<name>A0AAW2HM13_9NEOP</name>
<organism evidence="2">
    <name type="scientific">Menopon gallinae</name>
    <name type="common">poultry shaft louse</name>
    <dbReference type="NCBI Taxonomy" id="328185"/>
    <lineage>
        <taxon>Eukaryota</taxon>
        <taxon>Metazoa</taxon>
        <taxon>Ecdysozoa</taxon>
        <taxon>Arthropoda</taxon>
        <taxon>Hexapoda</taxon>
        <taxon>Insecta</taxon>
        <taxon>Pterygota</taxon>
        <taxon>Neoptera</taxon>
        <taxon>Paraneoptera</taxon>
        <taxon>Psocodea</taxon>
        <taxon>Troctomorpha</taxon>
        <taxon>Phthiraptera</taxon>
        <taxon>Amblycera</taxon>
        <taxon>Menoponidae</taxon>
        <taxon>Menopon</taxon>
    </lineage>
</organism>
<accession>A0AAW2HM13</accession>
<proteinExistence type="predicted"/>
<evidence type="ECO:0000256" key="1">
    <source>
        <dbReference type="SAM" id="MobiDB-lite"/>
    </source>
</evidence>
<feature type="compositionally biased region" description="Basic and acidic residues" evidence="1">
    <location>
        <begin position="118"/>
        <end position="130"/>
    </location>
</feature>
<sequence>MVSSWNVLNNMKGTFVARLKAAAMALRVGISLLTERAVRGATTNESTLRDQINKLEAENKTLKERMTAMEAKQKQLKNAKQATSSNGSSQKEDAILRKLQKLETAVAELKSATKQTQKKKEATEKGKEKSQAGPTKATGAEEWRTVTARTKISAKDVIEHWCTSFK</sequence>
<protein>
    <submittedName>
        <fullName evidence="2">Uncharacterized protein</fullName>
    </submittedName>
</protein>
<evidence type="ECO:0000313" key="2">
    <source>
        <dbReference type="EMBL" id="KAL0270782.1"/>
    </source>
</evidence>
<dbReference type="EMBL" id="JARGDH010000004">
    <property type="protein sequence ID" value="KAL0270782.1"/>
    <property type="molecule type" value="Genomic_DNA"/>
</dbReference>
<feature type="region of interest" description="Disordered" evidence="1">
    <location>
        <begin position="70"/>
        <end position="95"/>
    </location>
</feature>
<feature type="region of interest" description="Disordered" evidence="1">
    <location>
        <begin position="109"/>
        <end position="142"/>
    </location>
</feature>